<organism evidence="2 3">
    <name type="scientific">Solitalea agri</name>
    <dbReference type="NCBI Taxonomy" id="2953739"/>
    <lineage>
        <taxon>Bacteria</taxon>
        <taxon>Pseudomonadati</taxon>
        <taxon>Bacteroidota</taxon>
        <taxon>Sphingobacteriia</taxon>
        <taxon>Sphingobacteriales</taxon>
        <taxon>Sphingobacteriaceae</taxon>
        <taxon>Solitalea</taxon>
    </lineage>
</organism>
<proteinExistence type="predicted"/>
<evidence type="ECO:0000313" key="3">
    <source>
        <dbReference type="Proteomes" id="UP001155182"/>
    </source>
</evidence>
<dbReference type="Pfam" id="PF13450">
    <property type="entry name" value="NAD_binding_8"/>
    <property type="match status" value="1"/>
</dbReference>
<feature type="transmembrane region" description="Helical" evidence="1">
    <location>
        <begin position="21"/>
        <end position="40"/>
    </location>
</feature>
<dbReference type="AlphaFoldDB" id="A0A9X2JEB2"/>
<dbReference type="Proteomes" id="UP001155182">
    <property type="component" value="Unassembled WGS sequence"/>
</dbReference>
<protein>
    <submittedName>
        <fullName evidence="2">NAD(P)-binding protein</fullName>
    </submittedName>
</protein>
<keyword evidence="1" id="KW-1133">Transmembrane helix</keyword>
<dbReference type="EMBL" id="JAMWYS010000024">
    <property type="protein sequence ID" value="MCO4292196.1"/>
    <property type="molecule type" value="Genomic_DNA"/>
</dbReference>
<keyword evidence="3" id="KW-1185">Reference proteome</keyword>
<dbReference type="Gene3D" id="3.30.70.1990">
    <property type="match status" value="1"/>
</dbReference>
<dbReference type="Gene3D" id="3.50.50.60">
    <property type="entry name" value="FAD/NAD(P)-binding domain"/>
    <property type="match status" value="2"/>
</dbReference>
<name>A0A9X2JEB2_9SPHI</name>
<dbReference type="InterPro" id="IPR036188">
    <property type="entry name" value="FAD/NAD-bd_sf"/>
</dbReference>
<keyword evidence="1" id="KW-0812">Transmembrane</keyword>
<gene>
    <name evidence="2" type="ORF">NF867_04890</name>
</gene>
<dbReference type="RefSeq" id="WP_252586479.1">
    <property type="nucleotide sequence ID" value="NZ_JAMWYS010000024.1"/>
</dbReference>
<evidence type="ECO:0000313" key="2">
    <source>
        <dbReference type="EMBL" id="MCO4292196.1"/>
    </source>
</evidence>
<evidence type="ECO:0000256" key="1">
    <source>
        <dbReference type="SAM" id="Phobius"/>
    </source>
</evidence>
<dbReference type="Gene3D" id="1.10.405.20">
    <property type="match status" value="1"/>
</dbReference>
<accession>A0A9X2JEB2</accession>
<comment type="caution">
    <text evidence="2">The sequence shown here is derived from an EMBL/GenBank/DDBJ whole genome shotgun (WGS) entry which is preliminary data.</text>
</comment>
<dbReference type="SUPFAM" id="SSF51905">
    <property type="entry name" value="FAD/NAD(P)-binding domain"/>
    <property type="match status" value="1"/>
</dbReference>
<keyword evidence="1" id="KW-0472">Membrane</keyword>
<reference evidence="2" key="1">
    <citation type="submission" date="2022-06" db="EMBL/GenBank/DDBJ databases">
        <title>Solitalea sp. MAHUQ-68 isolated from rhizospheric soil.</title>
        <authorList>
            <person name="Huq M.A."/>
        </authorList>
    </citation>
    <scope>NUCLEOTIDE SEQUENCE</scope>
    <source>
        <strain evidence="2">MAHUQ-68</strain>
    </source>
</reference>
<sequence length="563" mass="62974">MSGQNTYNQSANLLSRLNRKAFLLRAGIGLTAAIAGGYLFNRKRSAKTAHIKGSIIGANAKIGHLLRDKLSIPEPSTTEEIEYLIIGGGISGLAAARELKRQGISSFKLIELDNHTGGNSSKGKNEISAYPWGAHYLPIPDPSDSSIISFLTEIGCITGFSPEGLPIYNEYHLCFDPEERLYIRGQWQEGLIPNLGLSLEERTEIERFFKLMEYYKTAKGIDGKYAFAIPLKDSSSDPTFINLDKISFITFLEKEKFRSKHLLWYLNYACKDDFGSTLNETSAWAGIHYFASRKGKAANAKNGDLLTWPEGNAWLAEQLRSQVADHISVNSVAFNVSVNNDSVLTSVYNTVDHKSKIIKARKVLLATPQFVNQRLLHEVNSDRSTSVYEQFSYAPWMIANITIHQLPVSKGIGLCWDNVMFESDSVGYVNACHQHVNQNENKKILTYYLPLTGKEPKIQRLVAFTRSYNDWVDIVCKDLENSHPGITEFIETVDIWIWGHGMVRPNPGFIWGEAKRMASQPINDKVFFAHTDLSGISIFEEAFHQGIAAAKSMTSTETHNGNS</sequence>